<proteinExistence type="predicted"/>
<accession>A0A8J7WLN1</accession>
<dbReference type="Proteomes" id="UP000677913">
    <property type="component" value="Unassembled WGS sequence"/>
</dbReference>
<evidence type="ECO:0000313" key="1">
    <source>
        <dbReference type="EMBL" id="MBS2962039.1"/>
    </source>
</evidence>
<dbReference type="RefSeq" id="WP_211464292.1">
    <property type="nucleotide sequence ID" value="NZ_JAGSXH010000006.1"/>
</dbReference>
<evidence type="ECO:0000313" key="2">
    <source>
        <dbReference type="Proteomes" id="UP000677913"/>
    </source>
</evidence>
<comment type="caution">
    <text evidence="1">The sequence shown here is derived from an EMBL/GenBank/DDBJ whole genome shotgun (WGS) entry which is preliminary data.</text>
</comment>
<dbReference type="AlphaFoldDB" id="A0A8J7WLN1"/>
<reference evidence="1" key="1">
    <citation type="submission" date="2021-04" db="EMBL/GenBank/DDBJ databases">
        <title>Genome based classification of Actinospica acidithermotolerans sp. nov., an actinobacterium isolated from an Indonesian hot spring.</title>
        <authorList>
            <person name="Kusuma A.B."/>
            <person name="Putra K.E."/>
            <person name="Nafisah S."/>
            <person name="Loh J."/>
            <person name="Nouioui I."/>
            <person name="Goodfellow M."/>
        </authorList>
    </citation>
    <scope>NUCLEOTIDE SEQUENCE</scope>
    <source>
        <strain evidence="1">DSM 45618</strain>
    </source>
</reference>
<gene>
    <name evidence="1" type="ORF">KGA66_03195</name>
</gene>
<organism evidence="1 2">
    <name type="scientific">Actinocrinis puniceicyclus</name>
    <dbReference type="NCBI Taxonomy" id="977794"/>
    <lineage>
        <taxon>Bacteria</taxon>
        <taxon>Bacillati</taxon>
        <taxon>Actinomycetota</taxon>
        <taxon>Actinomycetes</taxon>
        <taxon>Catenulisporales</taxon>
        <taxon>Actinospicaceae</taxon>
        <taxon>Actinocrinis</taxon>
    </lineage>
</organism>
<name>A0A8J7WLN1_9ACTN</name>
<dbReference type="EMBL" id="JAGSXH010000006">
    <property type="protein sequence ID" value="MBS2962039.1"/>
    <property type="molecule type" value="Genomic_DNA"/>
</dbReference>
<protein>
    <submittedName>
        <fullName evidence="1">Glycosyltransferase</fullName>
    </submittedName>
</protein>
<sequence length="345" mass="37662">MTESSAGLLEAAFSHLGRLSDDTGLFEHACYGTPRREHGYCLDDVARGLVVLCRQPPPWHLAGPLDPLAERYLAFVVHAQSADGRFHNRLSFDRRWQDAPGLGDWWGRALWALGTAAARSPLPWVRERAAYAFGSSVQQRSPWPRSMAFAALGAAEFLVAHPAHQGAINLLTDAAKMIERREPGTDWPWPEDRLGYANAVFPEVLIAAGQLLLDAEAGYHGLELLEWLLSTESAPGHFSPTGSQGWRVGQPRPGFDQQPLEAAALADACARAFEVSQDARWIAGVERTVDWFLGENDQRVALYDQGSGGGYDGLHPQGHSANQGAESTLALISTLQQGIRIAGRR</sequence>
<keyword evidence="2" id="KW-1185">Reference proteome</keyword>